<feature type="region of interest" description="Disordered" evidence="5">
    <location>
        <begin position="95"/>
        <end position="145"/>
    </location>
</feature>
<dbReference type="PROSITE" id="PS50600">
    <property type="entry name" value="ULP_PROTEASE"/>
    <property type="match status" value="1"/>
</dbReference>
<comment type="caution">
    <text evidence="7">The sequence shown here is derived from an EMBL/GenBank/DDBJ whole genome shotgun (WGS) entry which is preliminary data.</text>
</comment>
<dbReference type="AlphaFoldDB" id="A0A9W9MAP4"/>
<dbReference type="PANTHER" id="PTHR12606">
    <property type="entry name" value="SENTRIN/SUMO-SPECIFIC PROTEASE"/>
    <property type="match status" value="1"/>
</dbReference>
<feature type="compositionally biased region" description="Low complexity" evidence="5">
    <location>
        <begin position="110"/>
        <end position="119"/>
    </location>
</feature>
<dbReference type="RefSeq" id="XP_058305392.1">
    <property type="nucleotide sequence ID" value="XM_058455404.1"/>
</dbReference>
<protein>
    <recommendedName>
        <fullName evidence="6">Ubiquitin-like protease family profile domain-containing protein</fullName>
    </recommendedName>
</protein>
<evidence type="ECO:0000256" key="1">
    <source>
        <dbReference type="ARBA" id="ARBA00005234"/>
    </source>
</evidence>
<evidence type="ECO:0000256" key="5">
    <source>
        <dbReference type="SAM" id="MobiDB-lite"/>
    </source>
</evidence>
<dbReference type="Gene3D" id="3.40.395.10">
    <property type="entry name" value="Adenoviral Proteinase, Chain A"/>
    <property type="match status" value="1"/>
</dbReference>
<dbReference type="PANTHER" id="PTHR12606:SF141">
    <property type="entry name" value="GH15225P-RELATED"/>
    <property type="match status" value="1"/>
</dbReference>
<sequence length="459" mass="51311">MRLFNWARRKSQPGPTRDTEVFSGTQGPLGDAKGREQIEARQVSNAEHDFNLVMPGAFPSSPPLSPRLAPLEREESVPVSAFQQMDIDVAESPELPTELGSHLHPRRPARFASASASAPRRTRRPSTPRTPIRRPTAQDDTAFDDPWNRQASLFERLPFGRPVSAVQLFSPKPRPIPANRIASIYAMEWEKRAREAAALEGELGRAARIIPQGPAVRQLSWDWLNQVQRAMKAPQTMPVAKSLSGDALYQRDIATCINHLSWLNDEIINSYLSIIVHYLRESAGNLNDRPLFHAFNTFFFSTLRDKGYQGVRRWANRAKIGGESLLDVDTVFIPVHGAAHWTLLVVRPMERTIEYFDSMGSRGANQVRKIKEWLRGELGTKYDEDEWTVLKSVSSMQDNGSDCGVFLLTNAKAIALGIEPTAFGAQDTILLRRKIVAEIMNGGLHGELSPIDKAGHLLL</sequence>
<keyword evidence="8" id="KW-1185">Reference proteome</keyword>
<evidence type="ECO:0000259" key="6">
    <source>
        <dbReference type="PROSITE" id="PS50600"/>
    </source>
</evidence>
<dbReference type="GO" id="GO:0016926">
    <property type="term" value="P:protein desumoylation"/>
    <property type="evidence" value="ECO:0007669"/>
    <property type="project" value="TreeGrafter"/>
</dbReference>
<dbReference type="EMBL" id="JAPQKR010000015">
    <property type="protein sequence ID" value="KAJ5194904.1"/>
    <property type="molecule type" value="Genomic_DNA"/>
</dbReference>
<dbReference type="GeneID" id="83182705"/>
<evidence type="ECO:0000256" key="3">
    <source>
        <dbReference type="ARBA" id="ARBA00022801"/>
    </source>
</evidence>
<dbReference type="GO" id="GO:0006508">
    <property type="term" value="P:proteolysis"/>
    <property type="evidence" value="ECO:0007669"/>
    <property type="project" value="UniProtKB-KW"/>
</dbReference>
<name>A0A9W9MAP4_9EURO</name>
<evidence type="ECO:0000256" key="4">
    <source>
        <dbReference type="ARBA" id="ARBA00022807"/>
    </source>
</evidence>
<organism evidence="7 8">
    <name type="scientific">Penicillium cinerascens</name>
    <dbReference type="NCBI Taxonomy" id="70096"/>
    <lineage>
        <taxon>Eukaryota</taxon>
        <taxon>Fungi</taxon>
        <taxon>Dikarya</taxon>
        <taxon>Ascomycota</taxon>
        <taxon>Pezizomycotina</taxon>
        <taxon>Eurotiomycetes</taxon>
        <taxon>Eurotiomycetidae</taxon>
        <taxon>Eurotiales</taxon>
        <taxon>Aspergillaceae</taxon>
        <taxon>Penicillium</taxon>
    </lineage>
</organism>
<evidence type="ECO:0000313" key="7">
    <source>
        <dbReference type="EMBL" id="KAJ5194904.1"/>
    </source>
</evidence>
<keyword evidence="3" id="KW-0378">Hydrolase</keyword>
<dbReference type="GO" id="GO:0016929">
    <property type="term" value="F:deSUMOylase activity"/>
    <property type="evidence" value="ECO:0007669"/>
    <property type="project" value="TreeGrafter"/>
</dbReference>
<dbReference type="OrthoDB" id="1939479at2759"/>
<dbReference type="Proteomes" id="UP001150904">
    <property type="component" value="Unassembled WGS sequence"/>
</dbReference>
<evidence type="ECO:0000313" key="8">
    <source>
        <dbReference type="Proteomes" id="UP001150904"/>
    </source>
</evidence>
<reference evidence="7" key="1">
    <citation type="submission" date="2022-12" db="EMBL/GenBank/DDBJ databases">
        <authorList>
            <person name="Petersen C."/>
        </authorList>
    </citation>
    <scope>NUCLEOTIDE SEQUENCE</scope>
    <source>
        <strain evidence="7">IBT 15544</strain>
    </source>
</reference>
<proteinExistence type="inferred from homology"/>
<dbReference type="GO" id="GO:0005634">
    <property type="term" value="C:nucleus"/>
    <property type="evidence" value="ECO:0007669"/>
    <property type="project" value="TreeGrafter"/>
</dbReference>
<comment type="similarity">
    <text evidence="1">Belongs to the peptidase C48 family.</text>
</comment>
<evidence type="ECO:0000256" key="2">
    <source>
        <dbReference type="ARBA" id="ARBA00022670"/>
    </source>
</evidence>
<dbReference type="InterPro" id="IPR038765">
    <property type="entry name" value="Papain-like_cys_pep_sf"/>
</dbReference>
<gene>
    <name evidence="7" type="ORF">N7498_008342</name>
</gene>
<accession>A0A9W9MAP4</accession>
<dbReference type="Pfam" id="PF02902">
    <property type="entry name" value="Peptidase_C48"/>
    <property type="match status" value="1"/>
</dbReference>
<keyword evidence="2" id="KW-0645">Protease</keyword>
<dbReference type="InterPro" id="IPR003653">
    <property type="entry name" value="Peptidase_C48_C"/>
</dbReference>
<reference evidence="7" key="2">
    <citation type="journal article" date="2023" name="IMA Fungus">
        <title>Comparative genomic study of the Penicillium genus elucidates a diverse pangenome and 15 lateral gene transfer events.</title>
        <authorList>
            <person name="Petersen C."/>
            <person name="Sorensen T."/>
            <person name="Nielsen M.R."/>
            <person name="Sondergaard T.E."/>
            <person name="Sorensen J.L."/>
            <person name="Fitzpatrick D.A."/>
            <person name="Frisvad J.C."/>
            <person name="Nielsen K.L."/>
        </authorList>
    </citation>
    <scope>NUCLEOTIDE SEQUENCE</scope>
    <source>
        <strain evidence="7">IBT 15544</strain>
    </source>
</reference>
<keyword evidence="4" id="KW-0788">Thiol protease</keyword>
<feature type="region of interest" description="Disordered" evidence="5">
    <location>
        <begin position="1"/>
        <end position="34"/>
    </location>
</feature>
<dbReference type="SUPFAM" id="SSF54001">
    <property type="entry name" value="Cysteine proteinases"/>
    <property type="match status" value="1"/>
</dbReference>
<feature type="domain" description="Ubiquitin-like protease family profile" evidence="6">
    <location>
        <begin position="246"/>
        <end position="414"/>
    </location>
</feature>